<proteinExistence type="predicted"/>
<feature type="compositionally biased region" description="Low complexity" evidence="1">
    <location>
        <begin position="232"/>
        <end position="241"/>
    </location>
</feature>
<keyword evidence="3" id="KW-1185">Reference proteome</keyword>
<reference evidence="3" key="1">
    <citation type="journal article" date="2019" name="Int. J. Syst. Evol. Microbiol.">
        <title>The Global Catalogue of Microorganisms (GCM) 10K type strain sequencing project: providing services to taxonomists for standard genome sequencing and annotation.</title>
        <authorList>
            <consortium name="The Broad Institute Genomics Platform"/>
            <consortium name="The Broad Institute Genome Sequencing Center for Infectious Disease"/>
            <person name="Wu L."/>
            <person name="Ma J."/>
        </authorList>
    </citation>
    <scope>NUCLEOTIDE SEQUENCE [LARGE SCALE GENOMIC DNA]</scope>
    <source>
        <strain evidence="3">JCM 11444</strain>
    </source>
</reference>
<sequence>MRLRRGVGVGLRPSPGVQGSPARGGAATGPQTPLACCHGRECPGPAPEPRAQRQSPCHAAEPHTDPPACQHTRGNVPGPAPEPPAQKQNPCHAAEPHTDPPACQHTRGNVPGPAPEPPAQKQNPCHAAEPHTDPPTPRRANTPGGVRGPAPKPGSRGRAPCYGKGRVGESPAYPAITASQHATGCPGPAPEPGVQGRSPCHAAEPLPRGGAAERGHRWARERERSQPRRPPRAASSAAGSL</sequence>
<evidence type="ECO:0000313" key="2">
    <source>
        <dbReference type="EMBL" id="GAA0922204.1"/>
    </source>
</evidence>
<feature type="compositionally biased region" description="Basic and acidic residues" evidence="1">
    <location>
        <begin position="211"/>
        <end position="226"/>
    </location>
</feature>
<dbReference type="Proteomes" id="UP001500418">
    <property type="component" value="Unassembled WGS sequence"/>
</dbReference>
<organism evidence="2 3">
    <name type="scientific">Streptomyces rhizosphaericus</name>
    <dbReference type="NCBI Taxonomy" id="114699"/>
    <lineage>
        <taxon>Bacteria</taxon>
        <taxon>Bacillati</taxon>
        <taxon>Actinomycetota</taxon>
        <taxon>Actinomycetes</taxon>
        <taxon>Kitasatosporales</taxon>
        <taxon>Streptomycetaceae</taxon>
        <taxon>Streptomyces</taxon>
        <taxon>Streptomyces violaceusniger group</taxon>
    </lineage>
</organism>
<accession>A0ABP3ZKS4</accession>
<evidence type="ECO:0000256" key="1">
    <source>
        <dbReference type="SAM" id="MobiDB-lite"/>
    </source>
</evidence>
<evidence type="ECO:0000313" key="3">
    <source>
        <dbReference type="Proteomes" id="UP001500418"/>
    </source>
</evidence>
<protein>
    <submittedName>
        <fullName evidence="2">Uncharacterized protein</fullName>
    </submittedName>
</protein>
<feature type="region of interest" description="Disordered" evidence="1">
    <location>
        <begin position="1"/>
        <end position="241"/>
    </location>
</feature>
<dbReference type="EMBL" id="BAAAID010000007">
    <property type="protein sequence ID" value="GAA0922204.1"/>
    <property type="molecule type" value="Genomic_DNA"/>
</dbReference>
<name>A0ABP3ZKS4_9ACTN</name>
<comment type="caution">
    <text evidence="2">The sequence shown here is derived from an EMBL/GenBank/DDBJ whole genome shotgun (WGS) entry which is preliminary data.</text>
</comment>
<gene>
    <name evidence="2" type="ORF">GCM10009575_016990</name>
</gene>